<evidence type="ECO:0000313" key="2">
    <source>
        <dbReference type="Proteomes" id="UP000722750"/>
    </source>
</evidence>
<evidence type="ECO:0000313" key="1">
    <source>
        <dbReference type="EMBL" id="MBS1258342.1"/>
    </source>
</evidence>
<dbReference type="AlphaFoldDB" id="A0A941W2M3"/>
<accession>A0A941W2M3</accession>
<comment type="caution">
    <text evidence="1">The sequence shown here is derived from an EMBL/GenBank/DDBJ whole genome shotgun (WGS) entry which is preliminary data.</text>
</comment>
<reference evidence="1" key="1">
    <citation type="journal article" date="2021" name="ISME J.">
        <title>Fine-scale metabolic discontinuity in a stratified prokaryote microbiome of a Red Sea deep halocline.</title>
        <authorList>
            <person name="Michoud G."/>
            <person name="Ngugi D.K."/>
            <person name="Barozzi A."/>
            <person name="Merlino G."/>
            <person name="Calleja M.L."/>
            <person name="Delgado-Huertas A."/>
            <person name="Moran X.A.G."/>
            <person name="Daffonchio D."/>
        </authorList>
    </citation>
    <scope>NUCLEOTIDE SEQUENCE</scope>
    <source>
        <strain evidence="1">SuakinDeep_MAG55_1</strain>
    </source>
</reference>
<proteinExistence type="predicted"/>
<dbReference type="EMBL" id="JAANXD010000058">
    <property type="protein sequence ID" value="MBS1258342.1"/>
    <property type="molecule type" value="Genomic_DNA"/>
</dbReference>
<dbReference type="Proteomes" id="UP000722750">
    <property type="component" value="Unassembled WGS sequence"/>
</dbReference>
<organism evidence="1 2">
    <name type="scientific">Candidatus Scalindua arabica</name>
    <dbReference type="NCBI Taxonomy" id="1127984"/>
    <lineage>
        <taxon>Bacteria</taxon>
        <taxon>Pseudomonadati</taxon>
        <taxon>Planctomycetota</taxon>
        <taxon>Candidatus Brocadiia</taxon>
        <taxon>Candidatus Brocadiales</taxon>
        <taxon>Candidatus Scalinduaceae</taxon>
        <taxon>Candidatus Scalindua</taxon>
    </lineage>
</organism>
<sequence length="115" mass="12706">MKVKERDSDKRNNERIDLSFAISLPGQDGETRNISASGVYFEVITNDIEAFAPGTIIPIQITATTSTPGFEERNVRLKGEGCIVRNNVKDVTTQGNRLGVALEFKDKLNILPDLI</sequence>
<gene>
    <name evidence="1" type="ORF">MAG551_01400</name>
</gene>
<name>A0A941W2M3_9BACT</name>
<protein>
    <recommendedName>
        <fullName evidence="3">PilZ domain-containing protein</fullName>
    </recommendedName>
</protein>
<evidence type="ECO:0008006" key="3">
    <source>
        <dbReference type="Google" id="ProtNLM"/>
    </source>
</evidence>